<feature type="domain" description="Acyl-CoA dehydrogenase/oxidase C-terminal" evidence="2">
    <location>
        <begin position="184"/>
        <end position="307"/>
    </location>
</feature>
<evidence type="ECO:0000313" key="4">
    <source>
        <dbReference type="Proteomes" id="UP001305606"/>
    </source>
</evidence>
<protein>
    <submittedName>
        <fullName evidence="3">Acyl-CoA dehydrogenase family protein</fullName>
    </submittedName>
</protein>
<dbReference type="Proteomes" id="UP001305606">
    <property type="component" value="Chromosome"/>
</dbReference>
<dbReference type="InterPro" id="IPR009075">
    <property type="entry name" value="AcylCo_DH/oxidase_C"/>
</dbReference>
<dbReference type="EMBL" id="CP117522">
    <property type="protein sequence ID" value="WNF00340.1"/>
    <property type="molecule type" value="Genomic_DNA"/>
</dbReference>
<keyword evidence="1" id="KW-0285">Flavoprotein</keyword>
<dbReference type="RefSeq" id="WP_311038734.1">
    <property type="nucleotide sequence ID" value="NZ_CP117522.1"/>
</dbReference>
<organism evidence="3 4">
    <name type="scientific">Streptomyces luomodiensis</name>
    <dbReference type="NCBI Taxonomy" id="3026192"/>
    <lineage>
        <taxon>Bacteria</taxon>
        <taxon>Bacillati</taxon>
        <taxon>Actinomycetota</taxon>
        <taxon>Actinomycetes</taxon>
        <taxon>Kitasatosporales</taxon>
        <taxon>Streptomycetaceae</taxon>
        <taxon>Streptomyces</taxon>
    </lineage>
</organism>
<name>A0ABY9V633_9ACTN</name>
<sequence length="317" mass="33227">MTGRNAELDTFLQVLQKRFAEAAGCAPKALRALLADADVRDLARETAEFDDAGEWLISTVRMTARHSPSAAFTLAVRFAAQRCLALSGPDTEDVTSGVVHPTAASPWTATVPTLLDARAVLLLDRSTGEAALADWDSLLVEDTEGTRRSGLREAGLRTVTSVEGRQPLDAAAAARAMREWDLFTAAAALGLAEQALATAETYAGERRQFGTPIGTFAGLRALLAEMRLRVSTVGGLLAGATAGDTDTAEALAVAGRVAVDVCLDAIQVHGGYGYIDEYPLAGLLRDALSIRARGGGRRALLAQVANRQLGVAGDGVR</sequence>
<evidence type="ECO:0000256" key="1">
    <source>
        <dbReference type="ARBA" id="ARBA00022630"/>
    </source>
</evidence>
<proteinExistence type="predicted"/>
<dbReference type="PANTHER" id="PTHR43884:SF12">
    <property type="entry name" value="ISOVALERYL-COA DEHYDROGENASE, MITOCHONDRIAL-RELATED"/>
    <property type="match status" value="1"/>
</dbReference>
<keyword evidence="4" id="KW-1185">Reference proteome</keyword>
<accession>A0ABY9V633</accession>
<dbReference type="InterPro" id="IPR036250">
    <property type="entry name" value="AcylCo_DH-like_C"/>
</dbReference>
<dbReference type="PANTHER" id="PTHR43884">
    <property type="entry name" value="ACYL-COA DEHYDROGENASE"/>
    <property type="match status" value="1"/>
</dbReference>
<evidence type="ECO:0000259" key="2">
    <source>
        <dbReference type="Pfam" id="PF00441"/>
    </source>
</evidence>
<dbReference type="SUPFAM" id="SSF47203">
    <property type="entry name" value="Acyl-CoA dehydrogenase C-terminal domain-like"/>
    <property type="match status" value="1"/>
</dbReference>
<dbReference type="Gene3D" id="1.20.140.10">
    <property type="entry name" value="Butyryl-CoA Dehydrogenase, subunit A, domain 3"/>
    <property type="match status" value="1"/>
</dbReference>
<dbReference type="Pfam" id="PF00441">
    <property type="entry name" value="Acyl-CoA_dh_1"/>
    <property type="match status" value="1"/>
</dbReference>
<evidence type="ECO:0000313" key="3">
    <source>
        <dbReference type="EMBL" id="WNF00340.1"/>
    </source>
</evidence>
<reference evidence="3 4" key="1">
    <citation type="submission" date="2023-02" db="EMBL/GenBank/DDBJ databases">
        <title>Streptomyces sp. SCA4-21 with antifungal activity against Fusarium oxysporum f. sp. cubense, Streptomyces sp. SCA2-17 with antifungal activity against Fusarium oxysporum f. sp. cubense.</title>
        <authorList>
            <person name="Qi D."/>
        </authorList>
    </citation>
    <scope>NUCLEOTIDE SEQUENCE [LARGE SCALE GENOMIC DNA]</scope>
    <source>
        <strain evidence="3 4">SCA4-21</strain>
    </source>
</reference>
<gene>
    <name evidence="3" type="ORF">PS467_35980</name>
</gene>